<keyword evidence="6" id="KW-0479">Metal-binding</keyword>
<evidence type="ECO:0000256" key="11">
    <source>
        <dbReference type="ARBA" id="ARBA00023015"/>
    </source>
</evidence>
<evidence type="ECO:0000256" key="5">
    <source>
        <dbReference type="ARBA" id="ARBA00022691"/>
    </source>
</evidence>
<evidence type="ECO:0000259" key="17">
    <source>
        <dbReference type="PROSITE" id="PS50868"/>
    </source>
</evidence>
<evidence type="ECO:0000259" key="16">
    <source>
        <dbReference type="PROSITE" id="PS50280"/>
    </source>
</evidence>
<keyword evidence="8" id="KW-0863">Zinc-finger</keyword>
<dbReference type="InterPro" id="IPR001214">
    <property type="entry name" value="SET_dom"/>
</dbReference>
<dbReference type="InterPro" id="IPR003888">
    <property type="entry name" value="FYrich_N"/>
</dbReference>
<feature type="domain" description="Post-SET" evidence="17">
    <location>
        <begin position="321"/>
        <end position="337"/>
    </location>
</feature>
<dbReference type="EC" id="2.1.1.364" evidence="14"/>
<dbReference type="SMART" id="SM00541">
    <property type="entry name" value="FYRN"/>
    <property type="match status" value="1"/>
</dbReference>
<dbReference type="STRING" id="61819.ENSACIP00000014952"/>
<evidence type="ECO:0000256" key="1">
    <source>
        <dbReference type="ARBA" id="ARBA00004123"/>
    </source>
</evidence>
<dbReference type="InterPro" id="IPR003889">
    <property type="entry name" value="FYrich_C"/>
</dbReference>
<keyword evidence="11" id="KW-0805">Transcription regulation</keyword>
<dbReference type="Ensembl" id="ENSACIT00000015356.1">
    <property type="protein sequence ID" value="ENSACIP00000014952.1"/>
    <property type="gene ID" value="ENSACIG00000011616.1"/>
</dbReference>
<evidence type="ECO:0000256" key="14">
    <source>
        <dbReference type="ARBA" id="ARBA00023620"/>
    </source>
</evidence>
<reference evidence="18" key="2">
    <citation type="submission" date="2025-09" db="UniProtKB">
        <authorList>
            <consortium name="Ensembl"/>
        </authorList>
    </citation>
    <scope>IDENTIFICATION</scope>
</reference>
<reference evidence="18" key="1">
    <citation type="submission" date="2025-08" db="UniProtKB">
        <authorList>
            <consortium name="Ensembl"/>
        </authorList>
    </citation>
    <scope>IDENTIFICATION</scope>
</reference>
<keyword evidence="5" id="KW-0949">S-adenosyl-L-methionine</keyword>
<dbReference type="Proteomes" id="UP000261340">
    <property type="component" value="Unplaced"/>
</dbReference>
<dbReference type="AlphaFoldDB" id="A0A3Q0RX22"/>
<protein>
    <recommendedName>
        <fullName evidence="14">[histone H3]-lysine(4) N-methyltransferase</fullName>
        <ecNumber evidence="14">2.1.1.364</ecNumber>
    </recommendedName>
</protein>
<keyword evidence="7" id="KW-0677">Repeat</keyword>
<dbReference type="OMA" id="HNEAAIF"/>
<dbReference type="GO" id="GO:0071565">
    <property type="term" value="C:nBAF complex"/>
    <property type="evidence" value="ECO:0007669"/>
    <property type="project" value="TreeGrafter"/>
</dbReference>
<dbReference type="SMART" id="SM00317">
    <property type="entry name" value="SET"/>
    <property type="match status" value="1"/>
</dbReference>
<organism evidence="18 19">
    <name type="scientific">Amphilophus citrinellus</name>
    <name type="common">Midas cichlid</name>
    <name type="synonym">Cichlasoma citrinellum</name>
    <dbReference type="NCBI Taxonomy" id="61819"/>
    <lineage>
        <taxon>Eukaryota</taxon>
        <taxon>Metazoa</taxon>
        <taxon>Chordata</taxon>
        <taxon>Craniata</taxon>
        <taxon>Vertebrata</taxon>
        <taxon>Euteleostomi</taxon>
        <taxon>Actinopterygii</taxon>
        <taxon>Neopterygii</taxon>
        <taxon>Teleostei</taxon>
        <taxon>Neoteleostei</taxon>
        <taxon>Acanthomorphata</taxon>
        <taxon>Ovalentaria</taxon>
        <taxon>Cichlomorphae</taxon>
        <taxon>Cichliformes</taxon>
        <taxon>Cichlidae</taxon>
        <taxon>New World cichlids</taxon>
        <taxon>Cichlasomatinae</taxon>
        <taxon>Heroini</taxon>
        <taxon>Amphilophus</taxon>
    </lineage>
</organism>
<dbReference type="PROSITE" id="PS51542">
    <property type="entry name" value="FYRN"/>
    <property type="match status" value="1"/>
</dbReference>
<dbReference type="GO" id="GO:0140945">
    <property type="term" value="F:histone H3K4 monomethyltransferase activity"/>
    <property type="evidence" value="ECO:0007669"/>
    <property type="project" value="UniProtKB-EC"/>
</dbReference>
<evidence type="ECO:0000313" key="18">
    <source>
        <dbReference type="Ensembl" id="ENSACIP00000014952.1"/>
    </source>
</evidence>
<dbReference type="GO" id="GO:0008270">
    <property type="term" value="F:zinc ion binding"/>
    <property type="evidence" value="ECO:0007669"/>
    <property type="project" value="UniProtKB-KW"/>
</dbReference>
<evidence type="ECO:0000256" key="15">
    <source>
        <dbReference type="ARBA" id="ARBA00049353"/>
    </source>
</evidence>
<keyword evidence="9" id="KW-0862">Zinc</keyword>
<dbReference type="Pfam" id="PF05964">
    <property type="entry name" value="FYRN"/>
    <property type="match status" value="1"/>
</dbReference>
<dbReference type="PROSITE" id="PS50868">
    <property type="entry name" value="POST_SET"/>
    <property type="match status" value="1"/>
</dbReference>
<evidence type="ECO:0000256" key="6">
    <source>
        <dbReference type="ARBA" id="ARBA00022723"/>
    </source>
</evidence>
<dbReference type="InterPro" id="IPR003616">
    <property type="entry name" value="Post-SET_dom"/>
</dbReference>
<dbReference type="SMART" id="SM00542">
    <property type="entry name" value="FYRC"/>
    <property type="match status" value="1"/>
</dbReference>
<keyword evidence="3" id="KW-0489">Methyltransferase</keyword>
<dbReference type="Pfam" id="PF00856">
    <property type="entry name" value="SET"/>
    <property type="match status" value="1"/>
</dbReference>
<keyword evidence="2" id="KW-0597">Phosphoprotein</keyword>
<evidence type="ECO:0000256" key="2">
    <source>
        <dbReference type="ARBA" id="ARBA00022553"/>
    </source>
</evidence>
<evidence type="ECO:0000256" key="3">
    <source>
        <dbReference type="ARBA" id="ARBA00022603"/>
    </source>
</evidence>
<evidence type="ECO:0000313" key="19">
    <source>
        <dbReference type="Proteomes" id="UP000261340"/>
    </source>
</evidence>
<keyword evidence="12" id="KW-0804">Transcription</keyword>
<feature type="domain" description="SET" evidence="16">
    <location>
        <begin position="197"/>
        <end position="313"/>
    </location>
</feature>
<evidence type="ECO:0000256" key="8">
    <source>
        <dbReference type="ARBA" id="ARBA00022771"/>
    </source>
</evidence>
<dbReference type="SMART" id="SM00508">
    <property type="entry name" value="PostSET"/>
    <property type="match status" value="1"/>
</dbReference>
<dbReference type="PROSITE" id="PS50280">
    <property type="entry name" value="SET"/>
    <property type="match status" value="1"/>
</dbReference>
<dbReference type="GO" id="GO:0005654">
    <property type="term" value="C:nucleoplasm"/>
    <property type="evidence" value="ECO:0007669"/>
    <property type="project" value="UniProtKB-ARBA"/>
</dbReference>
<dbReference type="Gene3D" id="2.170.270.10">
    <property type="entry name" value="SET domain"/>
    <property type="match status" value="1"/>
</dbReference>
<evidence type="ECO:0000256" key="12">
    <source>
        <dbReference type="ARBA" id="ARBA00023163"/>
    </source>
</evidence>
<dbReference type="Pfam" id="PF05965">
    <property type="entry name" value="FYRC"/>
    <property type="match status" value="1"/>
</dbReference>
<dbReference type="Gene3D" id="3.30.160.360">
    <property type="match status" value="1"/>
</dbReference>
<evidence type="ECO:0000256" key="9">
    <source>
        <dbReference type="ARBA" id="ARBA00022833"/>
    </source>
</evidence>
<dbReference type="PROSITE" id="PS51543">
    <property type="entry name" value="FYRC"/>
    <property type="match status" value="1"/>
</dbReference>
<sequence>MSTFHNEAAIFPAGYHANRIYWSMRHSNRRCKYMCYIEEKEGHPLFKVKVVEKGYDDLILTGPTPKAVWDQILEPVSQMRASSGMLKLFPTYLKGEDLFGLTTSAVTRIIESLPGVEICERYTFRYGRNPLMEWPLAFNPSGSARSEPKGLYSHVNITSSTVSKTMIFKSFKTVAGAHQGRHSKSSQYRRMKAEWKTNVYLARSRIQGLGLYAARDIEKCTMVIEYIGTIIRSEVANRKERLYESQNRGVYMFRIDNDYVIDATITGGPARYINHSCAPNCITEVVTVEKENKIIISSCRRIQRGEELCYDYKFDLEDDQHKIPCHCGAVNCRKWMN</sequence>
<evidence type="ECO:0000256" key="10">
    <source>
        <dbReference type="ARBA" id="ARBA00022853"/>
    </source>
</evidence>
<dbReference type="PANTHER" id="PTHR45888:SF14">
    <property type="entry name" value="ZINC FINGER PROTEIN NEURO-D4"/>
    <property type="match status" value="1"/>
</dbReference>
<dbReference type="GO" id="GO:0032259">
    <property type="term" value="P:methylation"/>
    <property type="evidence" value="ECO:0007669"/>
    <property type="project" value="UniProtKB-KW"/>
</dbReference>
<keyword evidence="13" id="KW-0539">Nucleus</keyword>
<keyword evidence="4" id="KW-0808">Transferase</keyword>
<comment type="catalytic activity">
    <reaction evidence="15">
        <text>L-lysyl(4)-[histone H3] + S-adenosyl-L-methionine = N(6)-methyl-L-lysyl(4)-[histone H3] + S-adenosyl-L-homocysteine + H(+)</text>
        <dbReference type="Rhea" id="RHEA:60264"/>
        <dbReference type="Rhea" id="RHEA-COMP:15543"/>
        <dbReference type="Rhea" id="RHEA-COMP:15547"/>
        <dbReference type="ChEBI" id="CHEBI:15378"/>
        <dbReference type="ChEBI" id="CHEBI:29969"/>
        <dbReference type="ChEBI" id="CHEBI:57856"/>
        <dbReference type="ChEBI" id="CHEBI:59789"/>
        <dbReference type="ChEBI" id="CHEBI:61929"/>
        <dbReference type="EC" id="2.1.1.364"/>
    </reaction>
    <physiologicalReaction direction="left-to-right" evidence="15">
        <dbReference type="Rhea" id="RHEA:60265"/>
    </physiologicalReaction>
</comment>
<accession>A0A3Q0RX22</accession>
<comment type="subcellular location">
    <subcellularLocation>
        <location evidence="1">Nucleus</location>
    </subcellularLocation>
</comment>
<dbReference type="GeneTree" id="ENSGT00940000155281"/>
<keyword evidence="19" id="KW-1185">Reference proteome</keyword>
<dbReference type="PANTHER" id="PTHR45888">
    <property type="entry name" value="HL01030P-RELATED"/>
    <property type="match status" value="1"/>
</dbReference>
<dbReference type="InterPro" id="IPR046341">
    <property type="entry name" value="SET_dom_sf"/>
</dbReference>
<name>A0A3Q0RX22_AMPCI</name>
<proteinExistence type="predicted"/>
<evidence type="ECO:0000256" key="13">
    <source>
        <dbReference type="ARBA" id="ARBA00023242"/>
    </source>
</evidence>
<dbReference type="CDD" id="cd19171">
    <property type="entry name" value="SET_KMT2C_2D"/>
    <property type="match status" value="1"/>
</dbReference>
<keyword evidence="10" id="KW-0156">Chromatin regulator</keyword>
<evidence type="ECO:0000256" key="7">
    <source>
        <dbReference type="ARBA" id="ARBA00022737"/>
    </source>
</evidence>
<dbReference type="SUPFAM" id="SSF82199">
    <property type="entry name" value="SET domain"/>
    <property type="match status" value="1"/>
</dbReference>
<evidence type="ECO:0000256" key="4">
    <source>
        <dbReference type="ARBA" id="ARBA00022679"/>
    </source>
</evidence>
<dbReference type="GO" id="GO:0007399">
    <property type="term" value="P:nervous system development"/>
    <property type="evidence" value="ECO:0007669"/>
    <property type="project" value="TreeGrafter"/>
</dbReference>
<dbReference type="FunFam" id="2.170.270.10:FF:000003">
    <property type="entry name" value="Histone-lysine N-methyltransferase"/>
    <property type="match status" value="1"/>
</dbReference>